<sequence length="44" mass="4931">MQDDDLDVLIHNVKVIYVPDFKTTVYASFLGFLIGLLVGFIGWG</sequence>
<protein>
    <submittedName>
        <fullName evidence="2">Uncharacterized protein</fullName>
    </submittedName>
</protein>
<evidence type="ECO:0000313" key="3">
    <source>
        <dbReference type="Proteomes" id="UP000005744"/>
    </source>
</evidence>
<name>I3CE07_9GAMM</name>
<gene>
    <name evidence="2" type="ORF">BegalDRAFT_0943</name>
</gene>
<dbReference type="AlphaFoldDB" id="I3CE07"/>
<reference evidence="2 3" key="1">
    <citation type="submission" date="2011-11" db="EMBL/GenBank/DDBJ databases">
        <title>Improved High-Quality Draft sequence of Beggiatoa alba B18lD.</title>
        <authorList>
            <consortium name="US DOE Joint Genome Institute"/>
            <person name="Lucas S."/>
            <person name="Han J."/>
            <person name="Lapidus A."/>
            <person name="Cheng J.-F."/>
            <person name="Goodwin L."/>
            <person name="Pitluck S."/>
            <person name="Peters L."/>
            <person name="Mikhailova N."/>
            <person name="Held B."/>
            <person name="Detter J.C."/>
            <person name="Han C."/>
            <person name="Tapia R."/>
            <person name="Land M."/>
            <person name="Hauser L."/>
            <person name="Kyrpides N."/>
            <person name="Ivanova N."/>
            <person name="Pagani I."/>
            <person name="Samuel K."/>
            <person name="Teske A."/>
            <person name="Mueller J."/>
            <person name="Woyke T."/>
        </authorList>
    </citation>
    <scope>NUCLEOTIDE SEQUENCE [LARGE SCALE GENOMIC DNA]</scope>
    <source>
        <strain evidence="2 3">B18LD</strain>
    </source>
</reference>
<keyword evidence="3" id="KW-1185">Reference proteome</keyword>
<keyword evidence="1" id="KW-0472">Membrane</keyword>
<evidence type="ECO:0000256" key="1">
    <source>
        <dbReference type="SAM" id="Phobius"/>
    </source>
</evidence>
<keyword evidence="1" id="KW-0812">Transmembrane</keyword>
<keyword evidence="1" id="KW-1133">Transmembrane helix</keyword>
<feature type="transmembrane region" description="Helical" evidence="1">
    <location>
        <begin position="25"/>
        <end position="43"/>
    </location>
</feature>
<accession>I3CE07</accession>
<dbReference type="EMBL" id="JH600070">
    <property type="protein sequence ID" value="EIJ41850.1"/>
    <property type="molecule type" value="Genomic_DNA"/>
</dbReference>
<dbReference type="HOGENOM" id="CLU_3212940_0_0_6"/>
<dbReference type="Proteomes" id="UP000005744">
    <property type="component" value="Unassembled WGS sequence"/>
</dbReference>
<proteinExistence type="predicted"/>
<evidence type="ECO:0000313" key="2">
    <source>
        <dbReference type="EMBL" id="EIJ41850.1"/>
    </source>
</evidence>
<organism evidence="2 3">
    <name type="scientific">Beggiatoa alba B18LD</name>
    <dbReference type="NCBI Taxonomy" id="395493"/>
    <lineage>
        <taxon>Bacteria</taxon>
        <taxon>Pseudomonadati</taxon>
        <taxon>Pseudomonadota</taxon>
        <taxon>Gammaproteobacteria</taxon>
        <taxon>Thiotrichales</taxon>
        <taxon>Thiotrichaceae</taxon>
        <taxon>Beggiatoa</taxon>
    </lineage>
</organism>